<dbReference type="Gene3D" id="3.60.40.10">
    <property type="entry name" value="PPM-type phosphatase domain"/>
    <property type="match status" value="1"/>
</dbReference>
<gene>
    <name evidence="3" type="ORF">QLQ12_39175</name>
</gene>
<dbReference type="Pfam" id="PF13672">
    <property type="entry name" value="PP2C_2"/>
    <property type="match status" value="1"/>
</dbReference>
<accession>A0ABT6WYD9</accession>
<evidence type="ECO:0000313" key="4">
    <source>
        <dbReference type="Proteomes" id="UP001241758"/>
    </source>
</evidence>
<feature type="compositionally biased region" description="Low complexity" evidence="1">
    <location>
        <begin position="130"/>
        <end position="142"/>
    </location>
</feature>
<dbReference type="Proteomes" id="UP001241758">
    <property type="component" value="Unassembled WGS sequence"/>
</dbReference>
<sequence length="447" mass="47529">MSSLIRLALGLTMVVAALLLLGLVIYVAARRSGAAEGRGQRFVPLFKQRKPRHLGKSRVPAPVPGPTRGVYGSQSRGSADYRRSEAPPMQPGYSPPHTRLLDDPPPGPEGPPPGHQRRTSPPAPVPPEAAPSSPAPATTAPPAAVSPVEFAADAHEVRAPRFVAGSKASRMPWLLPTESASPPGVAADQGVLGDLEVRAASVVGSGHRCGDPVKPRQDAYRVARDRAGDHLVLAVADGMSDSLRSELGASVAVGTAVALLRRYLDDNRPLSGLRADDLFRDVAGALVQAAKDRGLDPHDVRTTLAVAVLPTRCRPDRPVEGWVAQIADTHLWRREPGSWKCLTGAEKDSFDGSVLNSFLPHVPQAARGTLFTLAWGDTVAVLSDGVSDAFSYVPGATSWFADRWRDPPPLASFLLDVDYEAKQMHDDRTAVVVWAGGSETSRGAPRR</sequence>
<dbReference type="InterPro" id="IPR036457">
    <property type="entry name" value="PPM-type-like_dom_sf"/>
</dbReference>
<dbReference type="EMBL" id="JASCTH010000035">
    <property type="protein sequence ID" value="MDI6104631.1"/>
    <property type="molecule type" value="Genomic_DNA"/>
</dbReference>
<feature type="compositionally biased region" description="Basic residues" evidence="1">
    <location>
        <begin position="47"/>
        <end position="56"/>
    </location>
</feature>
<organism evidence="3 4">
    <name type="scientific">Actinoplanes sandaracinus</name>
    <dbReference type="NCBI Taxonomy" id="3045177"/>
    <lineage>
        <taxon>Bacteria</taxon>
        <taxon>Bacillati</taxon>
        <taxon>Actinomycetota</taxon>
        <taxon>Actinomycetes</taxon>
        <taxon>Micromonosporales</taxon>
        <taxon>Micromonosporaceae</taxon>
        <taxon>Actinoplanes</taxon>
    </lineage>
</organism>
<evidence type="ECO:0000256" key="1">
    <source>
        <dbReference type="SAM" id="MobiDB-lite"/>
    </source>
</evidence>
<feature type="compositionally biased region" description="Pro residues" evidence="1">
    <location>
        <begin position="103"/>
        <end position="114"/>
    </location>
</feature>
<evidence type="ECO:0000259" key="2">
    <source>
        <dbReference type="Pfam" id="PF13672"/>
    </source>
</evidence>
<name>A0ABT6WYD9_9ACTN</name>
<keyword evidence="4" id="KW-1185">Reference proteome</keyword>
<comment type="caution">
    <text evidence="3">The sequence shown here is derived from an EMBL/GenBank/DDBJ whole genome shotgun (WGS) entry which is preliminary data.</text>
</comment>
<proteinExistence type="predicted"/>
<feature type="domain" description="PPM-type phosphatase" evidence="2">
    <location>
        <begin position="214"/>
        <end position="405"/>
    </location>
</feature>
<dbReference type="InterPro" id="IPR001932">
    <property type="entry name" value="PPM-type_phosphatase-like_dom"/>
</dbReference>
<reference evidence="3 4" key="1">
    <citation type="submission" date="2023-05" db="EMBL/GenBank/DDBJ databases">
        <title>Actinoplanes sp. NEAU-A12 genome sequencing.</title>
        <authorList>
            <person name="Wang Z.-S."/>
        </authorList>
    </citation>
    <scope>NUCLEOTIDE SEQUENCE [LARGE SCALE GENOMIC DNA]</scope>
    <source>
        <strain evidence="3 4">NEAU-A12</strain>
    </source>
</reference>
<protein>
    <submittedName>
        <fullName evidence="3">Protein phosphatase 2C domain-containing protein</fullName>
    </submittedName>
</protein>
<dbReference type="SUPFAM" id="SSF81606">
    <property type="entry name" value="PP2C-like"/>
    <property type="match status" value="1"/>
</dbReference>
<feature type="region of interest" description="Disordered" evidence="1">
    <location>
        <begin position="46"/>
        <end position="142"/>
    </location>
</feature>
<dbReference type="RefSeq" id="WP_282766032.1">
    <property type="nucleotide sequence ID" value="NZ_JASCTH010000035.1"/>
</dbReference>
<evidence type="ECO:0000313" key="3">
    <source>
        <dbReference type="EMBL" id="MDI6104631.1"/>
    </source>
</evidence>